<gene>
    <name evidence="2" type="ORF">J2S36_000943</name>
</gene>
<reference evidence="2 3" key="1">
    <citation type="submission" date="2023-07" db="EMBL/GenBank/DDBJ databases">
        <title>Sequencing the genomes of 1000 actinobacteria strains.</title>
        <authorList>
            <person name="Klenk H.-P."/>
        </authorList>
    </citation>
    <scope>NUCLEOTIDE SEQUENCE [LARGE SCALE GENOMIC DNA]</scope>
    <source>
        <strain evidence="2 3">DSM 15539</strain>
    </source>
</reference>
<dbReference type="Proteomes" id="UP001266099">
    <property type="component" value="Unassembled WGS sequence"/>
</dbReference>
<evidence type="ECO:0000313" key="2">
    <source>
        <dbReference type="EMBL" id="MDR6939400.1"/>
    </source>
</evidence>
<keyword evidence="3" id="KW-1185">Reference proteome</keyword>
<organism evidence="2 3">
    <name type="scientific">Arcanobacterium hippocoleae</name>
    <dbReference type="NCBI Taxonomy" id="149017"/>
    <lineage>
        <taxon>Bacteria</taxon>
        <taxon>Bacillati</taxon>
        <taxon>Actinomycetota</taxon>
        <taxon>Actinomycetes</taxon>
        <taxon>Actinomycetales</taxon>
        <taxon>Actinomycetaceae</taxon>
        <taxon>Arcanobacterium</taxon>
    </lineage>
</organism>
<feature type="coiled-coil region" evidence="1">
    <location>
        <begin position="38"/>
        <end position="72"/>
    </location>
</feature>
<sequence>MARTLSPPAPCQLAGRQAELETAFTAMVAHNQHVATDQDEYAKQIQRIEQDYNQAADRLKTLEAQITERQAKHHALLATFDQLASQPISEFQPTQWTALIDHAIVGTGSIEFFFRDGRRVTINL</sequence>
<name>A0ABU1T1Z4_9ACTO</name>
<protein>
    <submittedName>
        <fullName evidence="2">Uncharacterized protein</fullName>
    </submittedName>
</protein>
<dbReference type="EMBL" id="JAVDUJ010000001">
    <property type="protein sequence ID" value="MDR6939400.1"/>
    <property type="molecule type" value="Genomic_DNA"/>
</dbReference>
<dbReference type="RefSeq" id="WP_309956052.1">
    <property type="nucleotide sequence ID" value="NZ_JAVDUJ010000001.1"/>
</dbReference>
<dbReference type="SUPFAM" id="SSF57997">
    <property type="entry name" value="Tropomyosin"/>
    <property type="match status" value="1"/>
</dbReference>
<proteinExistence type="predicted"/>
<comment type="caution">
    <text evidence="2">The sequence shown here is derived from an EMBL/GenBank/DDBJ whole genome shotgun (WGS) entry which is preliminary data.</text>
</comment>
<evidence type="ECO:0000313" key="3">
    <source>
        <dbReference type="Proteomes" id="UP001266099"/>
    </source>
</evidence>
<accession>A0ABU1T1Z4</accession>
<evidence type="ECO:0000256" key="1">
    <source>
        <dbReference type="SAM" id="Coils"/>
    </source>
</evidence>
<keyword evidence="1" id="KW-0175">Coiled coil</keyword>